<name>A0A6M1RSW8_9BACT</name>
<evidence type="ECO:0000256" key="5">
    <source>
        <dbReference type="ARBA" id="ARBA00022842"/>
    </source>
</evidence>
<dbReference type="HAMAP" id="MF_00101">
    <property type="entry name" value="AcpS"/>
    <property type="match status" value="1"/>
</dbReference>
<keyword evidence="5 8" id="KW-0460">Magnesium</keyword>
<feature type="binding site" evidence="8">
    <location>
        <position position="8"/>
    </location>
    <ligand>
        <name>Mg(2+)</name>
        <dbReference type="ChEBI" id="CHEBI:18420"/>
    </ligand>
</feature>
<comment type="similarity">
    <text evidence="8">Belongs to the P-Pant transferase superfamily. AcpS family.</text>
</comment>
<keyword evidence="6 8" id="KW-0443">Lipid metabolism</keyword>
<gene>
    <name evidence="8 10" type="primary">acpS</name>
    <name evidence="10" type="ORF">G4L39_14415</name>
</gene>
<evidence type="ECO:0000313" key="10">
    <source>
        <dbReference type="EMBL" id="NGO40579.1"/>
    </source>
</evidence>
<dbReference type="Gene3D" id="3.90.470.20">
    <property type="entry name" value="4'-phosphopantetheinyl transferase domain"/>
    <property type="match status" value="1"/>
</dbReference>
<dbReference type="GO" id="GO:0005737">
    <property type="term" value="C:cytoplasm"/>
    <property type="evidence" value="ECO:0007669"/>
    <property type="project" value="UniProtKB-SubCell"/>
</dbReference>
<dbReference type="EMBL" id="JAAKYA010000096">
    <property type="protein sequence ID" value="NGO40579.1"/>
    <property type="molecule type" value="Genomic_DNA"/>
</dbReference>
<comment type="function">
    <text evidence="8">Transfers the 4'-phosphopantetheine moiety from coenzyme A to a Ser of acyl-carrier-protein.</text>
</comment>
<sequence>MILGVGIDLIEVDRIRASQARFGDRFLRRILLPDEIDYCLAQRDPGPFLAARFAAKEAISKAFGTGIGAQLGWLDMEVRHRDSGEPFVVLHGKAVSLLERRGGTAVLLSISHTRQHATAVAVLIRE</sequence>
<dbReference type="Proteomes" id="UP000477311">
    <property type="component" value="Unassembled WGS sequence"/>
</dbReference>
<comment type="catalytic activity">
    <reaction evidence="8">
        <text>apo-[ACP] + CoA = holo-[ACP] + adenosine 3',5'-bisphosphate + H(+)</text>
        <dbReference type="Rhea" id="RHEA:12068"/>
        <dbReference type="Rhea" id="RHEA-COMP:9685"/>
        <dbReference type="Rhea" id="RHEA-COMP:9690"/>
        <dbReference type="ChEBI" id="CHEBI:15378"/>
        <dbReference type="ChEBI" id="CHEBI:29999"/>
        <dbReference type="ChEBI" id="CHEBI:57287"/>
        <dbReference type="ChEBI" id="CHEBI:58343"/>
        <dbReference type="ChEBI" id="CHEBI:64479"/>
        <dbReference type="EC" id="2.7.8.7"/>
    </reaction>
</comment>
<evidence type="ECO:0000313" key="11">
    <source>
        <dbReference type="Proteomes" id="UP000477311"/>
    </source>
</evidence>
<dbReference type="NCBIfam" id="TIGR00556">
    <property type="entry name" value="pantethn_trn"/>
    <property type="match status" value="1"/>
</dbReference>
<keyword evidence="7 8" id="KW-0275">Fatty acid biosynthesis</keyword>
<proteinExistence type="inferred from homology"/>
<keyword evidence="3 8" id="KW-0479">Metal-binding</keyword>
<dbReference type="InterPro" id="IPR037143">
    <property type="entry name" value="4-PPantetheinyl_Trfase_dom_sf"/>
</dbReference>
<dbReference type="Pfam" id="PF01648">
    <property type="entry name" value="ACPS"/>
    <property type="match status" value="1"/>
</dbReference>
<dbReference type="GO" id="GO:0008897">
    <property type="term" value="F:holo-[acyl-carrier-protein] synthase activity"/>
    <property type="evidence" value="ECO:0007669"/>
    <property type="project" value="UniProtKB-UniRule"/>
</dbReference>
<dbReference type="SUPFAM" id="SSF56214">
    <property type="entry name" value="4'-phosphopantetheinyl transferase"/>
    <property type="match status" value="1"/>
</dbReference>
<evidence type="ECO:0000256" key="2">
    <source>
        <dbReference type="ARBA" id="ARBA00022679"/>
    </source>
</evidence>
<keyword evidence="4 8" id="KW-0276">Fatty acid metabolism</keyword>
<evidence type="ECO:0000256" key="7">
    <source>
        <dbReference type="ARBA" id="ARBA00023160"/>
    </source>
</evidence>
<comment type="cofactor">
    <cofactor evidence="8">
        <name>Mg(2+)</name>
        <dbReference type="ChEBI" id="CHEBI:18420"/>
    </cofactor>
</comment>
<dbReference type="GO" id="GO:0006633">
    <property type="term" value="P:fatty acid biosynthetic process"/>
    <property type="evidence" value="ECO:0007669"/>
    <property type="project" value="UniProtKB-UniRule"/>
</dbReference>
<dbReference type="EC" id="2.7.8.7" evidence="8"/>
<dbReference type="AlphaFoldDB" id="A0A6M1RSW8"/>
<keyword evidence="2 8" id="KW-0808">Transferase</keyword>
<evidence type="ECO:0000256" key="6">
    <source>
        <dbReference type="ARBA" id="ARBA00023098"/>
    </source>
</evidence>
<evidence type="ECO:0000256" key="3">
    <source>
        <dbReference type="ARBA" id="ARBA00022723"/>
    </source>
</evidence>
<evidence type="ECO:0000259" key="9">
    <source>
        <dbReference type="Pfam" id="PF01648"/>
    </source>
</evidence>
<comment type="caution">
    <text evidence="10">The sequence shown here is derived from an EMBL/GenBank/DDBJ whole genome shotgun (WGS) entry which is preliminary data.</text>
</comment>
<accession>A0A6M1RSW8</accession>
<dbReference type="InterPro" id="IPR004568">
    <property type="entry name" value="Ppantetheine-prot_Trfase_dom"/>
</dbReference>
<feature type="domain" description="4'-phosphopantetheinyl transferase" evidence="9">
    <location>
        <begin position="4"/>
        <end position="100"/>
    </location>
</feature>
<comment type="subcellular location">
    <subcellularLocation>
        <location evidence="8">Cytoplasm</location>
    </subcellularLocation>
</comment>
<keyword evidence="1 8" id="KW-0444">Lipid biosynthesis</keyword>
<organism evidence="10 11">
    <name type="scientific">Limisphaera ngatamarikiensis</name>
    <dbReference type="NCBI Taxonomy" id="1324935"/>
    <lineage>
        <taxon>Bacteria</taxon>
        <taxon>Pseudomonadati</taxon>
        <taxon>Verrucomicrobiota</taxon>
        <taxon>Verrucomicrobiia</taxon>
        <taxon>Limisphaerales</taxon>
        <taxon>Limisphaeraceae</taxon>
        <taxon>Limisphaera</taxon>
    </lineage>
</organism>
<dbReference type="InterPro" id="IPR008278">
    <property type="entry name" value="4-PPantetheinyl_Trfase_dom"/>
</dbReference>
<keyword evidence="11" id="KW-1185">Reference proteome</keyword>
<reference evidence="10 11" key="1">
    <citation type="submission" date="2020-02" db="EMBL/GenBank/DDBJ databases">
        <title>Draft genome sequence of Limisphaera ngatamarikiensis NGM72.4T, a thermophilic Verrucomicrobia grouped in subdivision 3.</title>
        <authorList>
            <person name="Carere C.R."/>
            <person name="Steen J."/>
            <person name="Hugenholtz P."/>
            <person name="Stott M.B."/>
        </authorList>
    </citation>
    <scope>NUCLEOTIDE SEQUENCE [LARGE SCALE GENOMIC DNA]</scope>
    <source>
        <strain evidence="10 11">NGM72.4</strain>
    </source>
</reference>
<dbReference type="GO" id="GO:0000287">
    <property type="term" value="F:magnesium ion binding"/>
    <property type="evidence" value="ECO:0007669"/>
    <property type="project" value="UniProtKB-UniRule"/>
</dbReference>
<dbReference type="InterPro" id="IPR002582">
    <property type="entry name" value="ACPS"/>
</dbReference>
<evidence type="ECO:0000256" key="1">
    <source>
        <dbReference type="ARBA" id="ARBA00022516"/>
    </source>
</evidence>
<keyword evidence="8" id="KW-0963">Cytoplasm</keyword>
<evidence type="ECO:0000256" key="8">
    <source>
        <dbReference type="HAMAP-Rule" id="MF_00101"/>
    </source>
</evidence>
<dbReference type="NCBIfam" id="TIGR00516">
    <property type="entry name" value="acpS"/>
    <property type="match status" value="1"/>
</dbReference>
<protein>
    <recommendedName>
        <fullName evidence="8">Holo-[acyl-carrier-protein] synthase</fullName>
        <shortName evidence="8">Holo-ACP synthase</shortName>
        <ecNumber evidence="8">2.7.8.7</ecNumber>
    </recommendedName>
    <alternativeName>
        <fullName evidence="8">4'-phosphopantetheinyl transferase AcpS</fullName>
    </alternativeName>
</protein>
<feature type="binding site" evidence="8">
    <location>
        <position position="57"/>
    </location>
    <ligand>
        <name>Mg(2+)</name>
        <dbReference type="ChEBI" id="CHEBI:18420"/>
    </ligand>
</feature>
<evidence type="ECO:0000256" key="4">
    <source>
        <dbReference type="ARBA" id="ARBA00022832"/>
    </source>
</evidence>